<evidence type="ECO:0000256" key="5">
    <source>
        <dbReference type="ARBA" id="ARBA00011738"/>
    </source>
</evidence>
<evidence type="ECO:0000313" key="14">
    <source>
        <dbReference type="Proteomes" id="UP000184050"/>
    </source>
</evidence>
<dbReference type="FunFam" id="3.40.50.2020:FF:000021">
    <property type="entry name" value="Adenine phosphoribosyltransferase"/>
    <property type="match status" value="1"/>
</dbReference>
<accession>A0A1M6FBW0</accession>
<dbReference type="PANTHER" id="PTHR11776">
    <property type="entry name" value="ADENINE PHOSPHORIBOSYLTRANSFERASE"/>
    <property type="match status" value="1"/>
</dbReference>
<dbReference type="GO" id="GO:0006166">
    <property type="term" value="P:purine ribonucleoside salvage"/>
    <property type="evidence" value="ECO:0007669"/>
    <property type="project" value="UniProtKB-UniRule"/>
</dbReference>
<dbReference type="GO" id="GO:0044209">
    <property type="term" value="P:AMP salvage"/>
    <property type="evidence" value="ECO:0007669"/>
    <property type="project" value="UniProtKB-UniRule"/>
</dbReference>
<organism evidence="13 14">
    <name type="scientific">Tangfeifania diversioriginum</name>
    <dbReference type="NCBI Taxonomy" id="1168035"/>
    <lineage>
        <taxon>Bacteria</taxon>
        <taxon>Pseudomonadati</taxon>
        <taxon>Bacteroidota</taxon>
        <taxon>Bacteroidia</taxon>
        <taxon>Marinilabiliales</taxon>
        <taxon>Prolixibacteraceae</taxon>
        <taxon>Tangfeifania</taxon>
    </lineage>
</organism>
<evidence type="ECO:0000256" key="6">
    <source>
        <dbReference type="ARBA" id="ARBA00011893"/>
    </source>
</evidence>
<keyword evidence="7 11" id="KW-0963">Cytoplasm</keyword>
<dbReference type="AlphaFoldDB" id="A0A1M6FBW0"/>
<evidence type="ECO:0000313" key="13">
    <source>
        <dbReference type="EMBL" id="SHI95141.1"/>
    </source>
</evidence>
<evidence type="ECO:0000256" key="1">
    <source>
        <dbReference type="ARBA" id="ARBA00000868"/>
    </source>
</evidence>
<dbReference type="STRING" id="1168035.SAMN05444280_108106"/>
<comment type="subcellular location">
    <subcellularLocation>
        <location evidence="2 11">Cytoplasm</location>
    </subcellularLocation>
</comment>
<dbReference type="GO" id="GO:0006168">
    <property type="term" value="P:adenine salvage"/>
    <property type="evidence" value="ECO:0007669"/>
    <property type="project" value="InterPro"/>
</dbReference>
<dbReference type="InterPro" id="IPR050120">
    <property type="entry name" value="Adenine_PRTase"/>
</dbReference>
<dbReference type="EMBL" id="FQZE01000008">
    <property type="protein sequence ID" value="SHI95141.1"/>
    <property type="molecule type" value="Genomic_DNA"/>
</dbReference>
<keyword evidence="10 11" id="KW-0660">Purine salvage</keyword>
<dbReference type="Gene3D" id="3.40.50.2020">
    <property type="match status" value="1"/>
</dbReference>
<dbReference type="InterPro" id="IPR000836">
    <property type="entry name" value="PRTase_dom"/>
</dbReference>
<gene>
    <name evidence="11" type="primary">apt</name>
    <name evidence="13" type="ORF">SAMN05444280_108106</name>
</gene>
<evidence type="ECO:0000256" key="4">
    <source>
        <dbReference type="ARBA" id="ARBA00008391"/>
    </source>
</evidence>
<dbReference type="UniPathway" id="UPA00588">
    <property type="reaction ID" value="UER00646"/>
</dbReference>
<keyword evidence="8 11" id="KW-0328">Glycosyltransferase</keyword>
<name>A0A1M6FBW0_9BACT</name>
<dbReference type="NCBIfam" id="NF002634">
    <property type="entry name" value="PRK02304.1-3"/>
    <property type="match status" value="1"/>
</dbReference>
<dbReference type="GO" id="GO:0005737">
    <property type="term" value="C:cytoplasm"/>
    <property type="evidence" value="ECO:0007669"/>
    <property type="project" value="UniProtKB-SubCell"/>
</dbReference>
<dbReference type="Pfam" id="PF00156">
    <property type="entry name" value="Pribosyltran"/>
    <property type="match status" value="1"/>
</dbReference>
<keyword evidence="9 11" id="KW-0808">Transferase</keyword>
<evidence type="ECO:0000256" key="8">
    <source>
        <dbReference type="ARBA" id="ARBA00022676"/>
    </source>
</evidence>
<proteinExistence type="inferred from homology"/>
<evidence type="ECO:0000256" key="9">
    <source>
        <dbReference type="ARBA" id="ARBA00022679"/>
    </source>
</evidence>
<comment type="function">
    <text evidence="11">Catalyzes a salvage reaction resulting in the formation of AMP, that is energically less costly than de novo synthesis.</text>
</comment>
<sequence length="183" mass="20754">MFHVEQKTKSIMDLKSKIREIPDFPTKGISFKDITTLLKDKQAFRFVTDEIVTEFKDKHISKVLGIESRGFIFGGALALELDAGFVPVRKKGKLPAEVISEIYELEYGTDTIEMHSDAISKEDVVLIHDDLLATGGTANAVYNILKRIGVKNIYFSFVCDLEFILTPQKEVIQKFNPHILVKY</sequence>
<evidence type="ECO:0000256" key="2">
    <source>
        <dbReference type="ARBA" id="ARBA00004496"/>
    </source>
</evidence>
<evidence type="ECO:0000259" key="12">
    <source>
        <dbReference type="Pfam" id="PF00156"/>
    </source>
</evidence>
<feature type="domain" description="Phosphoribosyltransferase" evidence="12">
    <location>
        <begin position="42"/>
        <end position="159"/>
    </location>
</feature>
<reference evidence="13 14" key="1">
    <citation type="submission" date="2016-11" db="EMBL/GenBank/DDBJ databases">
        <authorList>
            <person name="Jaros S."/>
            <person name="Januszkiewicz K."/>
            <person name="Wedrychowicz H."/>
        </authorList>
    </citation>
    <scope>NUCLEOTIDE SEQUENCE [LARGE SCALE GENOMIC DNA]</scope>
    <source>
        <strain evidence="13 14">DSM 27063</strain>
    </source>
</reference>
<protein>
    <recommendedName>
        <fullName evidence="6 11">Adenine phosphoribosyltransferase</fullName>
        <shortName evidence="11">APRT</shortName>
        <ecNumber evidence="6 11">2.4.2.7</ecNumber>
    </recommendedName>
</protein>
<dbReference type="NCBIfam" id="NF002636">
    <property type="entry name" value="PRK02304.1-5"/>
    <property type="match status" value="1"/>
</dbReference>
<dbReference type="EC" id="2.4.2.7" evidence="6 11"/>
<comment type="pathway">
    <text evidence="3 11">Purine metabolism; AMP biosynthesis via salvage pathway; AMP from adenine: step 1/1.</text>
</comment>
<evidence type="ECO:0000256" key="10">
    <source>
        <dbReference type="ARBA" id="ARBA00022726"/>
    </source>
</evidence>
<dbReference type="SUPFAM" id="SSF53271">
    <property type="entry name" value="PRTase-like"/>
    <property type="match status" value="1"/>
</dbReference>
<dbReference type="HAMAP" id="MF_00004">
    <property type="entry name" value="Aden_phosphoribosyltr"/>
    <property type="match status" value="1"/>
</dbReference>
<comment type="catalytic activity">
    <reaction evidence="1 11">
        <text>AMP + diphosphate = 5-phospho-alpha-D-ribose 1-diphosphate + adenine</text>
        <dbReference type="Rhea" id="RHEA:16609"/>
        <dbReference type="ChEBI" id="CHEBI:16708"/>
        <dbReference type="ChEBI" id="CHEBI:33019"/>
        <dbReference type="ChEBI" id="CHEBI:58017"/>
        <dbReference type="ChEBI" id="CHEBI:456215"/>
        <dbReference type="EC" id="2.4.2.7"/>
    </reaction>
</comment>
<dbReference type="PANTHER" id="PTHR11776:SF7">
    <property type="entry name" value="PHOSPHORIBOSYLTRANSFERASE DOMAIN-CONTAINING PROTEIN"/>
    <property type="match status" value="1"/>
</dbReference>
<keyword evidence="14" id="KW-1185">Reference proteome</keyword>
<evidence type="ECO:0000256" key="7">
    <source>
        <dbReference type="ARBA" id="ARBA00022490"/>
    </source>
</evidence>
<comment type="subunit">
    <text evidence="5 11">Homodimer.</text>
</comment>
<dbReference type="CDD" id="cd06223">
    <property type="entry name" value="PRTases_typeI"/>
    <property type="match status" value="1"/>
</dbReference>
<dbReference type="GO" id="GO:0003999">
    <property type="term" value="F:adenine phosphoribosyltransferase activity"/>
    <property type="evidence" value="ECO:0007669"/>
    <property type="project" value="UniProtKB-UniRule"/>
</dbReference>
<dbReference type="InterPro" id="IPR029057">
    <property type="entry name" value="PRTase-like"/>
</dbReference>
<dbReference type="NCBIfam" id="TIGR01090">
    <property type="entry name" value="apt"/>
    <property type="match status" value="1"/>
</dbReference>
<evidence type="ECO:0000256" key="11">
    <source>
        <dbReference type="HAMAP-Rule" id="MF_00004"/>
    </source>
</evidence>
<dbReference type="InterPro" id="IPR005764">
    <property type="entry name" value="Ade_phspho_trans"/>
</dbReference>
<dbReference type="Proteomes" id="UP000184050">
    <property type="component" value="Unassembled WGS sequence"/>
</dbReference>
<evidence type="ECO:0000256" key="3">
    <source>
        <dbReference type="ARBA" id="ARBA00004659"/>
    </source>
</evidence>
<comment type="similarity">
    <text evidence="4 11">Belongs to the purine/pyrimidine phosphoribosyltransferase family.</text>
</comment>